<evidence type="ECO:0000313" key="3">
    <source>
        <dbReference type="Proteomes" id="UP000228947"/>
    </source>
</evidence>
<accession>A0A2M8PCF3</accession>
<gene>
    <name evidence="1" type="ORF">CUN49_11645</name>
    <name evidence="2" type="ORF">CUN50_00110</name>
</gene>
<dbReference type="AlphaFoldDB" id="A0A2M8PCF3"/>
<dbReference type="EMBL" id="PGTM01000188">
    <property type="protein sequence ID" value="PJF35219.1"/>
    <property type="molecule type" value="Genomic_DNA"/>
</dbReference>
<comment type="caution">
    <text evidence="1">The sequence shown here is derived from an EMBL/GenBank/DDBJ whole genome shotgun (WGS) entry which is preliminary data.</text>
</comment>
<name>A0A2M8PCF3_9CHLR</name>
<evidence type="ECO:0000313" key="2">
    <source>
        <dbReference type="EMBL" id="PJF43366.1"/>
    </source>
</evidence>
<reference evidence="3 4" key="1">
    <citation type="submission" date="2017-11" db="EMBL/GenBank/DDBJ databases">
        <title>Evolution of Phototrophy in the Chloroflexi Phylum Driven by Horizontal Gene Transfer.</title>
        <authorList>
            <person name="Ward L.M."/>
            <person name="Hemp J."/>
            <person name="Shih P.M."/>
            <person name="Mcglynn S.E."/>
            <person name="Fischer W."/>
        </authorList>
    </citation>
    <scope>NUCLEOTIDE SEQUENCE [LARGE SCALE GENOMIC DNA]</scope>
    <source>
        <strain evidence="2">CP1_1M</strain>
        <strain evidence="1">JP3_13</strain>
    </source>
</reference>
<evidence type="ECO:0000313" key="1">
    <source>
        <dbReference type="EMBL" id="PJF35219.1"/>
    </source>
</evidence>
<sequence>MRTLFVSLLSLVLLLSACAPWRALIIFENRSECGGAIAIRLTNERTGEVIRERIADGQRLEIEVRPDDWYSYIVDFTAAGRRANGYRCVALKEGRIRIPQGSVPLRIPLESQRQTPVPSATPPT</sequence>
<dbReference type="PROSITE" id="PS51257">
    <property type="entry name" value="PROKAR_LIPOPROTEIN"/>
    <property type="match status" value="1"/>
</dbReference>
<protein>
    <submittedName>
        <fullName evidence="1">Uncharacterized protein</fullName>
    </submittedName>
</protein>
<dbReference type="Proteomes" id="UP000229681">
    <property type="component" value="Unassembled WGS sequence"/>
</dbReference>
<dbReference type="Proteomes" id="UP000228947">
    <property type="component" value="Unassembled WGS sequence"/>
</dbReference>
<evidence type="ECO:0000313" key="4">
    <source>
        <dbReference type="Proteomes" id="UP000229681"/>
    </source>
</evidence>
<organism evidence="1 4">
    <name type="scientific">Candidatus Thermofonsia Clade 1 bacterium</name>
    <dbReference type="NCBI Taxonomy" id="2364210"/>
    <lineage>
        <taxon>Bacteria</taxon>
        <taxon>Bacillati</taxon>
        <taxon>Chloroflexota</taxon>
        <taxon>Candidatus Thermofontia</taxon>
        <taxon>Candidatus Thermofonsia Clade 1</taxon>
    </lineage>
</organism>
<proteinExistence type="predicted"/>
<dbReference type="EMBL" id="PGTL01000001">
    <property type="protein sequence ID" value="PJF43366.1"/>
    <property type="molecule type" value="Genomic_DNA"/>
</dbReference>